<keyword evidence="11 12" id="KW-0119">Carbohydrate metabolism</keyword>
<dbReference type="PROSITE" id="PS00584">
    <property type="entry name" value="PFKB_KINASES_2"/>
    <property type="match status" value="1"/>
</dbReference>
<evidence type="ECO:0000256" key="1">
    <source>
        <dbReference type="ARBA" id="ARBA00005380"/>
    </source>
</evidence>
<dbReference type="InterPro" id="IPR011611">
    <property type="entry name" value="PfkB_dom"/>
</dbReference>
<feature type="binding site" evidence="12">
    <location>
        <position position="310"/>
    </location>
    <ligand>
        <name>K(+)</name>
        <dbReference type="ChEBI" id="CHEBI:29103"/>
    </ligand>
</feature>
<keyword evidence="9 12" id="KW-0460">Magnesium</keyword>
<comment type="activity regulation">
    <text evidence="12">Activated by a monovalent cation that binds near, but not in, the active site. The most likely occupant of the site in vivo is potassium. Ion binding induces a conformational change that may alter substrate affinity.</text>
</comment>
<feature type="binding site" evidence="12">
    <location>
        <position position="307"/>
    </location>
    <ligand>
        <name>K(+)</name>
        <dbReference type="ChEBI" id="CHEBI:29103"/>
    </ligand>
</feature>
<feature type="domain" description="Carbohydrate kinase PfkB" evidence="13">
    <location>
        <begin position="10"/>
        <end position="319"/>
    </location>
</feature>
<comment type="similarity">
    <text evidence="1">Belongs to the carbohydrate kinase pfkB family.</text>
</comment>
<feature type="binding site" evidence="12">
    <location>
        <position position="316"/>
    </location>
    <ligand>
        <name>K(+)</name>
        <dbReference type="ChEBI" id="CHEBI:29103"/>
    </ligand>
</feature>
<proteinExistence type="inferred from homology"/>
<dbReference type="STRING" id="88036.D8RY75"/>
<dbReference type="GO" id="GO:0046872">
    <property type="term" value="F:metal ion binding"/>
    <property type="evidence" value="ECO:0007669"/>
    <property type="project" value="UniProtKB-KW"/>
</dbReference>
<dbReference type="UniPathway" id="UPA00916">
    <property type="reaction ID" value="UER00889"/>
</dbReference>
<dbReference type="PANTHER" id="PTHR10584">
    <property type="entry name" value="SUGAR KINASE"/>
    <property type="match status" value="1"/>
</dbReference>
<dbReference type="Proteomes" id="UP000001514">
    <property type="component" value="Unassembled WGS sequence"/>
</dbReference>
<evidence type="ECO:0000256" key="2">
    <source>
        <dbReference type="ARBA" id="ARBA00012035"/>
    </source>
</evidence>
<comment type="cofactor">
    <cofactor evidence="12">
        <name>Mg(2+)</name>
        <dbReference type="ChEBI" id="CHEBI:18420"/>
    </cofactor>
    <text evidence="12">Requires a divalent cation, most likely magnesium in vivo, as an electrophilic catalyst to aid phosphoryl group transfer. It is the chelate of the metal and the nucleotide that is the actual substrate.</text>
</comment>
<accession>D8RY75</accession>
<feature type="binding site" evidence="12">
    <location>
        <begin position="17"/>
        <end position="19"/>
    </location>
    <ligand>
        <name>substrate</name>
    </ligand>
</feature>
<keyword evidence="4 12" id="KW-0808">Transferase</keyword>
<keyword evidence="15" id="KW-1185">Reference proteome</keyword>
<keyword evidence="12" id="KW-0539">Nucleus</keyword>
<keyword evidence="7 12" id="KW-0418">Kinase</keyword>
<keyword evidence="6 12" id="KW-0547">Nucleotide-binding</keyword>
<dbReference type="GO" id="GO:0005524">
    <property type="term" value="F:ATP binding"/>
    <property type="evidence" value="ECO:0007669"/>
    <property type="project" value="UniProtKB-UniRule"/>
</dbReference>
<gene>
    <name evidence="14" type="ORF">SELMODRAFT_232676</name>
</gene>
<dbReference type="PRINTS" id="PR00990">
    <property type="entry name" value="RIBOKINASE"/>
</dbReference>
<evidence type="ECO:0000256" key="3">
    <source>
        <dbReference type="ARBA" id="ARBA00016943"/>
    </source>
</evidence>
<dbReference type="GO" id="GO:0019303">
    <property type="term" value="P:D-ribose catabolic process"/>
    <property type="evidence" value="ECO:0007669"/>
    <property type="project" value="UniProtKB-UniRule"/>
</dbReference>
<dbReference type="AlphaFoldDB" id="D8RY75"/>
<dbReference type="FunFam" id="3.40.1190.20:FF:000029">
    <property type="entry name" value="Ribokinase"/>
    <property type="match status" value="1"/>
</dbReference>
<dbReference type="GO" id="GO:0004747">
    <property type="term" value="F:ribokinase activity"/>
    <property type="evidence" value="ECO:0000318"/>
    <property type="project" value="GO_Central"/>
</dbReference>
<dbReference type="HOGENOM" id="CLU_027634_2_2_1"/>
<feature type="binding site" evidence="12">
    <location>
        <position position="273"/>
    </location>
    <ligand>
        <name>K(+)</name>
        <dbReference type="ChEBI" id="CHEBI:29103"/>
    </ligand>
</feature>
<feature type="binding site" evidence="12">
    <location>
        <begin position="243"/>
        <end position="248"/>
    </location>
    <ligand>
        <name>ATP</name>
        <dbReference type="ChEBI" id="CHEBI:30616"/>
    </ligand>
</feature>
<dbReference type="Gramene" id="EFJ22856">
    <property type="protein sequence ID" value="EFJ22856"/>
    <property type="gene ID" value="SELMODRAFT_232676"/>
</dbReference>
<dbReference type="SUPFAM" id="SSF53613">
    <property type="entry name" value="Ribokinase-like"/>
    <property type="match status" value="1"/>
</dbReference>
<feature type="active site" description="Proton acceptor" evidence="12">
    <location>
        <position position="277"/>
    </location>
</feature>
<evidence type="ECO:0000256" key="9">
    <source>
        <dbReference type="ARBA" id="ARBA00022842"/>
    </source>
</evidence>
<comment type="subunit">
    <text evidence="12">Homodimer.</text>
</comment>
<evidence type="ECO:0000313" key="14">
    <source>
        <dbReference type="EMBL" id="EFJ22856.1"/>
    </source>
</evidence>
<dbReference type="CDD" id="cd01174">
    <property type="entry name" value="ribokinase"/>
    <property type="match status" value="1"/>
</dbReference>
<dbReference type="EMBL" id="GL377594">
    <property type="protein sequence ID" value="EFJ22856.1"/>
    <property type="molecule type" value="Genomic_DNA"/>
</dbReference>
<dbReference type="InterPro" id="IPR029056">
    <property type="entry name" value="Ribokinase-like"/>
</dbReference>
<dbReference type="InterPro" id="IPR002173">
    <property type="entry name" value="Carboh/pur_kinase_PfkB_CS"/>
</dbReference>
<evidence type="ECO:0000259" key="13">
    <source>
        <dbReference type="Pfam" id="PF00294"/>
    </source>
</evidence>
<keyword evidence="5 12" id="KW-0479">Metal-binding</keyword>
<comment type="pathway">
    <text evidence="12">Carbohydrate metabolism; D-ribose degradation; D-ribose 5-phosphate from beta-D-ribopyranose: step 2/2.</text>
</comment>
<keyword evidence="10 12" id="KW-0630">Potassium</keyword>
<comment type="similarity">
    <text evidence="12">Belongs to the carbohydrate kinase PfkB family. Ribokinase subfamily.</text>
</comment>
<dbReference type="GO" id="GO:0005829">
    <property type="term" value="C:cytosol"/>
    <property type="evidence" value="ECO:0000318"/>
    <property type="project" value="GO_Central"/>
</dbReference>
<feature type="binding site" evidence="12">
    <location>
        <begin position="45"/>
        <end position="49"/>
    </location>
    <ligand>
        <name>substrate</name>
    </ligand>
</feature>
<dbReference type="GO" id="GO:0005634">
    <property type="term" value="C:nucleus"/>
    <property type="evidence" value="ECO:0007669"/>
    <property type="project" value="UniProtKB-SubCell"/>
</dbReference>
<evidence type="ECO:0000256" key="8">
    <source>
        <dbReference type="ARBA" id="ARBA00022840"/>
    </source>
</evidence>
<evidence type="ECO:0000256" key="11">
    <source>
        <dbReference type="ARBA" id="ARBA00023277"/>
    </source>
</evidence>
<dbReference type="OMA" id="DIVLIQQ"/>
<feature type="binding site" evidence="12">
    <location>
        <begin position="276"/>
        <end position="277"/>
    </location>
    <ligand>
        <name>ATP</name>
        <dbReference type="ChEBI" id="CHEBI:30616"/>
    </ligand>
</feature>
<evidence type="ECO:0000256" key="6">
    <source>
        <dbReference type="ARBA" id="ARBA00022741"/>
    </source>
</evidence>
<dbReference type="Gene3D" id="3.40.1190.20">
    <property type="match status" value="1"/>
</dbReference>
<dbReference type="PANTHER" id="PTHR10584:SF166">
    <property type="entry name" value="RIBOKINASE"/>
    <property type="match status" value="1"/>
</dbReference>
<evidence type="ECO:0000313" key="15">
    <source>
        <dbReference type="Proteomes" id="UP000001514"/>
    </source>
</evidence>
<dbReference type="KEGG" id="smo:SELMODRAFT_232676"/>
<dbReference type="eggNOG" id="KOG2855">
    <property type="taxonomic scope" value="Eukaryota"/>
</dbReference>
<feature type="binding site" evidence="12">
    <location>
        <position position="277"/>
    </location>
    <ligand>
        <name>substrate</name>
    </ligand>
</feature>
<dbReference type="InParanoid" id="D8RY75"/>
<protein>
    <recommendedName>
        <fullName evidence="3 12">Ribokinase</fullName>
        <shortName evidence="12">RK</shortName>
        <ecNumber evidence="2 12">2.7.1.15</ecNumber>
    </recommendedName>
</protein>
<evidence type="ECO:0000256" key="10">
    <source>
        <dbReference type="ARBA" id="ARBA00022958"/>
    </source>
</evidence>
<evidence type="ECO:0000256" key="12">
    <source>
        <dbReference type="HAMAP-Rule" id="MF_03215"/>
    </source>
</evidence>
<feature type="binding site" evidence="12">
    <location>
        <position position="312"/>
    </location>
    <ligand>
        <name>K(+)</name>
        <dbReference type="ChEBI" id="CHEBI:29103"/>
    </ligand>
</feature>
<evidence type="ECO:0000256" key="5">
    <source>
        <dbReference type="ARBA" id="ARBA00022723"/>
    </source>
</evidence>
<dbReference type="FunCoup" id="D8RY75">
    <property type="interactions" value="3094"/>
</dbReference>
<feature type="binding site" evidence="12">
    <location>
        <position position="150"/>
    </location>
    <ligand>
        <name>substrate</name>
    </ligand>
</feature>
<comment type="caution">
    <text evidence="12">Lacks conserved residue(s) required for the propagation of feature annotation.</text>
</comment>
<keyword evidence="12" id="KW-0963">Cytoplasm</keyword>
<organism evidence="15">
    <name type="scientific">Selaginella moellendorffii</name>
    <name type="common">Spikemoss</name>
    <dbReference type="NCBI Taxonomy" id="88036"/>
    <lineage>
        <taxon>Eukaryota</taxon>
        <taxon>Viridiplantae</taxon>
        <taxon>Streptophyta</taxon>
        <taxon>Embryophyta</taxon>
        <taxon>Tracheophyta</taxon>
        <taxon>Lycopodiopsida</taxon>
        <taxon>Selaginellales</taxon>
        <taxon>Selaginellaceae</taxon>
        <taxon>Selaginella</taxon>
    </lineage>
</organism>
<dbReference type="Pfam" id="PF00294">
    <property type="entry name" value="PfkB"/>
    <property type="match status" value="1"/>
</dbReference>
<dbReference type="InterPro" id="IPR002139">
    <property type="entry name" value="Ribo/fructo_kinase"/>
</dbReference>
<feature type="binding site" evidence="12">
    <location>
        <position position="207"/>
    </location>
    <ligand>
        <name>ATP</name>
        <dbReference type="ChEBI" id="CHEBI:30616"/>
    </ligand>
</feature>
<dbReference type="HAMAP" id="MF_01987">
    <property type="entry name" value="Ribokinase"/>
    <property type="match status" value="1"/>
</dbReference>
<evidence type="ECO:0000256" key="4">
    <source>
        <dbReference type="ARBA" id="ARBA00022679"/>
    </source>
</evidence>
<reference evidence="14 15" key="1">
    <citation type="journal article" date="2011" name="Science">
        <title>The Selaginella genome identifies genetic changes associated with the evolution of vascular plants.</title>
        <authorList>
            <person name="Banks J.A."/>
            <person name="Nishiyama T."/>
            <person name="Hasebe M."/>
            <person name="Bowman J.L."/>
            <person name="Gribskov M."/>
            <person name="dePamphilis C."/>
            <person name="Albert V.A."/>
            <person name="Aono N."/>
            <person name="Aoyama T."/>
            <person name="Ambrose B.A."/>
            <person name="Ashton N.W."/>
            <person name="Axtell M.J."/>
            <person name="Barker E."/>
            <person name="Barker M.S."/>
            <person name="Bennetzen J.L."/>
            <person name="Bonawitz N.D."/>
            <person name="Chapple C."/>
            <person name="Cheng C."/>
            <person name="Correa L.G."/>
            <person name="Dacre M."/>
            <person name="DeBarry J."/>
            <person name="Dreyer I."/>
            <person name="Elias M."/>
            <person name="Engstrom E.M."/>
            <person name="Estelle M."/>
            <person name="Feng L."/>
            <person name="Finet C."/>
            <person name="Floyd S.K."/>
            <person name="Frommer W.B."/>
            <person name="Fujita T."/>
            <person name="Gramzow L."/>
            <person name="Gutensohn M."/>
            <person name="Harholt J."/>
            <person name="Hattori M."/>
            <person name="Heyl A."/>
            <person name="Hirai T."/>
            <person name="Hiwatashi Y."/>
            <person name="Ishikawa M."/>
            <person name="Iwata M."/>
            <person name="Karol K.G."/>
            <person name="Koehler B."/>
            <person name="Kolukisaoglu U."/>
            <person name="Kubo M."/>
            <person name="Kurata T."/>
            <person name="Lalonde S."/>
            <person name="Li K."/>
            <person name="Li Y."/>
            <person name="Litt A."/>
            <person name="Lyons E."/>
            <person name="Manning G."/>
            <person name="Maruyama T."/>
            <person name="Michael T.P."/>
            <person name="Mikami K."/>
            <person name="Miyazaki S."/>
            <person name="Morinaga S."/>
            <person name="Murata T."/>
            <person name="Mueller-Roeber B."/>
            <person name="Nelson D.R."/>
            <person name="Obara M."/>
            <person name="Oguri Y."/>
            <person name="Olmstead R.G."/>
            <person name="Onodera N."/>
            <person name="Petersen B.L."/>
            <person name="Pils B."/>
            <person name="Prigge M."/>
            <person name="Rensing S.A."/>
            <person name="Riano-Pachon D.M."/>
            <person name="Roberts A.W."/>
            <person name="Sato Y."/>
            <person name="Scheller H.V."/>
            <person name="Schulz B."/>
            <person name="Schulz C."/>
            <person name="Shakirov E.V."/>
            <person name="Shibagaki N."/>
            <person name="Shinohara N."/>
            <person name="Shippen D.E."/>
            <person name="Soerensen I."/>
            <person name="Sotooka R."/>
            <person name="Sugimoto N."/>
            <person name="Sugita M."/>
            <person name="Sumikawa N."/>
            <person name="Tanurdzic M."/>
            <person name="Theissen G."/>
            <person name="Ulvskov P."/>
            <person name="Wakazuki S."/>
            <person name="Weng J.K."/>
            <person name="Willats W.W."/>
            <person name="Wipf D."/>
            <person name="Wolf P.G."/>
            <person name="Yang L."/>
            <person name="Zimmer A.D."/>
            <person name="Zhu Q."/>
            <person name="Mitros T."/>
            <person name="Hellsten U."/>
            <person name="Loque D."/>
            <person name="Otillar R."/>
            <person name="Salamov A."/>
            <person name="Schmutz J."/>
            <person name="Shapiro H."/>
            <person name="Lindquist E."/>
            <person name="Lucas S."/>
            <person name="Rokhsar D."/>
            <person name="Grigoriev I.V."/>
        </authorList>
    </citation>
    <scope>NUCLEOTIDE SEQUENCE [LARGE SCALE GENOMIC DNA]</scope>
</reference>
<name>D8RY75_SELML</name>
<evidence type="ECO:0000256" key="7">
    <source>
        <dbReference type="ARBA" id="ARBA00022777"/>
    </source>
</evidence>
<sequence length="333" mass="35368">MGELLLARPLVVVGSANADIYVELDRMPKEGETLAARNGQTLPGGKGANQAACAARLSFPTFFVGQVGKDGNATMLRDALQTSGVRLDYLNTVSGPTGHAIVMLQPNGLNSIVIVGGANTAWKKRTGSSSIPVQAEETIRKAGALLLQREIPDDFLFFVLRCEARSYFGCLFRIAREADIPVIMDAGGFDSPIPEELLKYITVLSPNETELARLTSMPTETTQEVVRAANKCLDMGVKQVLVKRGVQGSMLAKADESPILQPAIPAPAVVDTTGAGDTFTAAFTVAILEGKEPAEALRFAAAAASVCVRAKGAIPSMPNRKAVDEVLKHEQYV</sequence>
<dbReference type="EC" id="2.7.1.15" evidence="2 12"/>
<keyword evidence="8 12" id="KW-0067">ATP-binding</keyword>
<dbReference type="InterPro" id="IPR011877">
    <property type="entry name" value="Ribokinase"/>
</dbReference>
<feature type="binding site" evidence="12">
    <location>
        <position position="271"/>
    </location>
    <ligand>
        <name>K(+)</name>
        <dbReference type="ChEBI" id="CHEBI:29103"/>
    </ligand>
</feature>
<comment type="subcellular location">
    <subcellularLocation>
        <location evidence="12">Cytoplasm</location>
    </subcellularLocation>
    <subcellularLocation>
        <location evidence="12">Nucleus</location>
    </subcellularLocation>
</comment>
<comment type="catalytic activity">
    <reaction evidence="12">
        <text>D-ribose + ATP = D-ribose 5-phosphate + ADP + H(+)</text>
        <dbReference type="Rhea" id="RHEA:13697"/>
        <dbReference type="ChEBI" id="CHEBI:15378"/>
        <dbReference type="ChEBI" id="CHEBI:30616"/>
        <dbReference type="ChEBI" id="CHEBI:47013"/>
        <dbReference type="ChEBI" id="CHEBI:78346"/>
        <dbReference type="ChEBI" id="CHEBI:456216"/>
        <dbReference type="EC" id="2.7.1.15"/>
    </reaction>
</comment>
<comment type="function">
    <text evidence="12">Catalyzes the phosphorylation of ribose at O-5 in a reaction requiring ATP and magnesium. The resulting D-ribose-5-phosphate can then be used either for sythesis of nucleotides, histidine, and tryptophan, or as a component of the pentose phosphate pathway.</text>
</comment>